<dbReference type="Pfam" id="PF03184">
    <property type="entry name" value="DDE_1"/>
    <property type="match status" value="1"/>
</dbReference>
<sequence length="414" mass="47589">MGNGLFVSNNPNLACVTIAKQFQLPYCSQMRPVSSAFCSSKTSPKEWFQRKRDLNIPIHGTVIRQKAEEITLKWTEIVYKTICGESASVSEETVSAWKNITLPPLKRHKMSNANECGLFFNFFQTTFAFKGDKCHGNKKKKERVTVLYCTNASHKNLLQKAKSLPCVYKSNMSSWMTFKIFSEFLICLHRKKPVKNRRFFFSWTNVQHALKTYTLKNVHVEFLPANSTSVLQPRQRHHPKCEAHVSKAPGVQIVAKNDNQNSLLSFLVGCHTHVGRIMGFIEPRNNCKLFWEGRFQHRARKTACSFIGHTEVKEILGVTSTFNDYVKLRRSRIYQLGQPCDINENDSEHDDDDPKPVTCSEAMQHLEAYSCYLSNVPDVTENIMKNLWELETYTAGLYGTKSKQTTLDKFFSIR</sequence>
<name>A0ABQ9GCY3_9NEOP</name>
<keyword evidence="3" id="KW-1185">Reference proteome</keyword>
<organism evidence="2 3">
    <name type="scientific">Dryococelus australis</name>
    <dbReference type="NCBI Taxonomy" id="614101"/>
    <lineage>
        <taxon>Eukaryota</taxon>
        <taxon>Metazoa</taxon>
        <taxon>Ecdysozoa</taxon>
        <taxon>Arthropoda</taxon>
        <taxon>Hexapoda</taxon>
        <taxon>Insecta</taxon>
        <taxon>Pterygota</taxon>
        <taxon>Neoptera</taxon>
        <taxon>Polyneoptera</taxon>
        <taxon>Phasmatodea</taxon>
        <taxon>Verophasmatodea</taxon>
        <taxon>Anareolatae</taxon>
        <taxon>Phasmatidae</taxon>
        <taxon>Eurycanthinae</taxon>
        <taxon>Dryococelus</taxon>
    </lineage>
</organism>
<proteinExistence type="predicted"/>
<dbReference type="InterPro" id="IPR004875">
    <property type="entry name" value="DDE_SF_endonuclease_dom"/>
</dbReference>
<protein>
    <recommendedName>
        <fullName evidence="1">DDE-1 domain-containing protein</fullName>
    </recommendedName>
</protein>
<dbReference type="Proteomes" id="UP001159363">
    <property type="component" value="Chromosome 13"/>
</dbReference>
<accession>A0ABQ9GCY3</accession>
<reference evidence="2 3" key="1">
    <citation type="submission" date="2023-02" db="EMBL/GenBank/DDBJ databases">
        <title>LHISI_Scaffold_Assembly.</title>
        <authorList>
            <person name="Stuart O.P."/>
            <person name="Cleave R."/>
            <person name="Magrath M.J.L."/>
            <person name="Mikheyev A.S."/>
        </authorList>
    </citation>
    <scope>NUCLEOTIDE SEQUENCE [LARGE SCALE GENOMIC DNA]</scope>
    <source>
        <strain evidence="2">Daus_M_001</strain>
        <tissue evidence="2">Leg muscle</tissue>
    </source>
</reference>
<gene>
    <name evidence="2" type="ORF">PR048_030475</name>
</gene>
<dbReference type="EMBL" id="JARBHB010000014">
    <property type="protein sequence ID" value="KAJ8868934.1"/>
    <property type="molecule type" value="Genomic_DNA"/>
</dbReference>
<feature type="domain" description="DDE-1" evidence="1">
    <location>
        <begin position="145"/>
        <end position="234"/>
    </location>
</feature>
<evidence type="ECO:0000313" key="2">
    <source>
        <dbReference type="EMBL" id="KAJ8868934.1"/>
    </source>
</evidence>
<evidence type="ECO:0000313" key="3">
    <source>
        <dbReference type="Proteomes" id="UP001159363"/>
    </source>
</evidence>
<comment type="caution">
    <text evidence="2">The sequence shown here is derived from an EMBL/GenBank/DDBJ whole genome shotgun (WGS) entry which is preliminary data.</text>
</comment>
<evidence type="ECO:0000259" key="1">
    <source>
        <dbReference type="Pfam" id="PF03184"/>
    </source>
</evidence>
<feature type="non-terminal residue" evidence="2">
    <location>
        <position position="414"/>
    </location>
</feature>